<evidence type="ECO:0000256" key="1">
    <source>
        <dbReference type="SAM" id="Phobius"/>
    </source>
</evidence>
<reference evidence="2" key="1">
    <citation type="submission" date="2015-07" db="EMBL/GenBank/DDBJ databases">
        <title>Adaptation to a free-living lifestyle via gene acquisitions in the diplomonad Trepomonas sp. PC1.</title>
        <authorList>
            <person name="Xu F."/>
            <person name="Jerlstrom-Hultqvist J."/>
            <person name="Kolisko M."/>
            <person name="Simpson A.G.B."/>
            <person name="Roger A.J."/>
            <person name="Svard S.G."/>
            <person name="Andersson J.O."/>
        </authorList>
    </citation>
    <scope>NUCLEOTIDE SEQUENCE</scope>
    <source>
        <strain evidence="2">PC1</strain>
    </source>
</reference>
<dbReference type="EMBL" id="GDID01003484">
    <property type="protein sequence ID" value="JAP93122.1"/>
    <property type="molecule type" value="Transcribed_RNA"/>
</dbReference>
<feature type="non-terminal residue" evidence="2">
    <location>
        <position position="1"/>
    </location>
</feature>
<keyword evidence="1" id="KW-0812">Transmembrane</keyword>
<name>A0A146K8D5_9EUKA</name>
<organism evidence="2">
    <name type="scientific">Trepomonas sp. PC1</name>
    <dbReference type="NCBI Taxonomy" id="1076344"/>
    <lineage>
        <taxon>Eukaryota</taxon>
        <taxon>Metamonada</taxon>
        <taxon>Diplomonadida</taxon>
        <taxon>Hexamitidae</taxon>
        <taxon>Hexamitinae</taxon>
        <taxon>Trepomonas</taxon>
    </lineage>
</organism>
<sequence>QKYNLPRNDTVFIPSSTLKIQYPKIYVQIKKDILRSLWRVQSRVVKQHGVRYLQAIFFEYFCNIWQLQTPQRILDYYQGVSTIFELIFADGLNQQRLHQQLDQITCSETDFEQVANPQAFFTNYDDTLNIGINVLNKVYSENHFRNEELDAFSNSVFDQLSQKAKQLLQADRAIICGQLMKYQVFCGMHVVESERLSYFLAQKYLDFSLKQQINFVAKMLEKTLWAFYQNDPKYVFQQRFEDCHNKFQNAMSLLTNCWRQAMTDKNAKVVTEDKAGYLIAGVVAVTAVVFLVGALVK</sequence>
<protein>
    <submittedName>
        <fullName evidence="2">Uncharacterized protein</fullName>
    </submittedName>
</protein>
<evidence type="ECO:0000313" key="2">
    <source>
        <dbReference type="EMBL" id="JAP93122.1"/>
    </source>
</evidence>
<dbReference type="AlphaFoldDB" id="A0A146K8D5"/>
<proteinExistence type="predicted"/>
<accession>A0A146K8D5</accession>
<gene>
    <name evidence="2" type="ORF">TPC1_14712</name>
</gene>
<keyword evidence="1" id="KW-0472">Membrane</keyword>
<keyword evidence="1" id="KW-1133">Transmembrane helix</keyword>
<feature type="transmembrane region" description="Helical" evidence="1">
    <location>
        <begin position="275"/>
        <end position="296"/>
    </location>
</feature>